<dbReference type="InterPro" id="IPR008271">
    <property type="entry name" value="Ser/Thr_kinase_AS"/>
</dbReference>
<keyword evidence="2 3" id="KW-0067">ATP-binding</keyword>
<sequence length="517" mass="59330">MISDFILDLNKFRTIESIGEGQFGKVYLVEENETGERYAAKVNKTGCADITDQRTFFNEVETYSKAKYPTILRFIGYNLFISDSEKYPTVITEYASGGTLENMLEKLSRAQTPPEWNGTKRYLTLLGVALGMKYLHSKNIIHRDLKPSNILFDDNYMPKIADFGLSRITDEKLSQFRMNSYAGTPFYMAPEIHKWQPYTYKVDVYAFSMIAIQLITYQLSPIDITKISGDHNQSFFKRCLSENPTERPTFYEICKFMIRKSFINELFESNEFEEIIEFLEIFEEFDPDAVFFHGYLLDDEGTEEQRKESGGYFKLAADSGNSDSMAKYAYKLRLGDGLAVNKSEAIRYFKMGIEKGNGYAMNGYANMLDKGDGLAVNKSEAIRYYLHAIELGDANAMNNYAFLLRKGYNVPKNSIEAVKYYQMAIGLDNDFAMANYANMLYEGDGIEIDKCEAFKYYKMAADRGNSYAMYSLAYMMQHGEAGEVDKEGAMKYYKMAADKGNKEAEKELRNDSRCVIY</sequence>
<dbReference type="SMART" id="SM00671">
    <property type="entry name" value="SEL1"/>
    <property type="match status" value="6"/>
</dbReference>
<keyword evidence="1 3" id="KW-0547">Nucleotide-binding</keyword>
<comment type="caution">
    <text evidence="5">The sequence shown here is derived from an EMBL/GenBank/DDBJ whole genome shotgun (WGS) entry which is preliminary data.</text>
</comment>
<dbReference type="InterPro" id="IPR017441">
    <property type="entry name" value="Protein_kinase_ATP_BS"/>
</dbReference>
<dbReference type="InterPro" id="IPR011990">
    <property type="entry name" value="TPR-like_helical_dom_sf"/>
</dbReference>
<keyword evidence="6" id="KW-1185">Reference proteome</keyword>
<feature type="binding site" evidence="3">
    <location>
        <position position="41"/>
    </location>
    <ligand>
        <name>ATP</name>
        <dbReference type="ChEBI" id="CHEBI:30616"/>
    </ligand>
</feature>
<dbReference type="SUPFAM" id="SSF81901">
    <property type="entry name" value="HCP-like"/>
    <property type="match status" value="1"/>
</dbReference>
<dbReference type="InterPro" id="IPR050167">
    <property type="entry name" value="Ser_Thr_protein_kinase"/>
</dbReference>
<evidence type="ECO:0000256" key="1">
    <source>
        <dbReference type="ARBA" id="ARBA00022741"/>
    </source>
</evidence>
<dbReference type="Gene3D" id="1.10.510.10">
    <property type="entry name" value="Transferase(Phosphotransferase) domain 1"/>
    <property type="match status" value="1"/>
</dbReference>
<dbReference type="Gene3D" id="1.25.40.10">
    <property type="entry name" value="Tetratricopeptide repeat domain"/>
    <property type="match status" value="1"/>
</dbReference>
<dbReference type="PROSITE" id="PS00108">
    <property type="entry name" value="PROTEIN_KINASE_ST"/>
    <property type="match status" value="1"/>
</dbReference>
<dbReference type="SMART" id="SM00220">
    <property type="entry name" value="S_TKc"/>
    <property type="match status" value="1"/>
</dbReference>
<proteinExistence type="predicted"/>
<reference evidence="5 6" key="1">
    <citation type="submission" date="2024-04" db="EMBL/GenBank/DDBJ databases">
        <title>Tritrichomonas musculus Genome.</title>
        <authorList>
            <person name="Alves-Ferreira E."/>
            <person name="Grigg M."/>
            <person name="Lorenzi H."/>
            <person name="Galac M."/>
        </authorList>
    </citation>
    <scope>NUCLEOTIDE SEQUENCE [LARGE SCALE GENOMIC DNA]</scope>
    <source>
        <strain evidence="5 6">EAF2021</strain>
    </source>
</reference>
<dbReference type="EMBL" id="JAPFFF010000027">
    <property type="protein sequence ID" value="KAK8848290.1"/>
    <property type="molecule type" value="Genomic_DNA"/>
</dbReference>
<organism evidence="5 6">
    <name type="scientific">Tritrichomonas musculus</name>
    <dbReference type="NCBI Taxonomy" id="1915356"/>
    <lineage>
        <taxon>Eukaryota</taxon>
        <taxon>Metamonada</taxon>
        <taxon>Parabasalia</taxon>
        <taxon>Tritrichomonadida</taxon>
        <taxon>Tritrichomonadidae</taxon>
        <taxon>Tritrichomonas</taxon>
    </lineage>
</organism>
<evidence type="ECO:0000259" key="4">
    <source>
        <dbReference type="PROSITE" id="PS50011"/>
    </source>
</evidence>
<dbReference type="PANTHER" id="PTHR23257">
    <property type="entry name" value="SERINE-THREONINE PROTEIN KINASE"/>
    <property type="match status" value="1"/>
</dbReference>
<accession>A0ABR2HJE0</accession>
<evidence type="ECO:0000256" key="3">
    <source>
        <dbReference type="PROSITE-ProRule" id="PRU10141"/>
    </source>
</evidence>
<dbReference type="SUPFAM" id="SSF56112">
    <property type="entry name" value="Protein kinase-like (PK-like)"/>
    <property type="match status" value="1"/>
</dbReference>
<name>A0ABR2HJE0_9EUKA</name>
<dbReference type="Pfam" id="PF00069">
    <property type="entry name" value="Pkinase"/>
    <property type="match status" value="1"/>
</dbReference>
<evidence type="ECO:0000313" key="5">
    <source>
        <dbReference type="EMBL" id="KAK8848290.1"/>
    </source>
</evidence>
<gene>
    <name evidence="5" type="ORF">M9Y10_019350</name>
</gene>
<dbReference type="InterPro" id="IPR006597">
    <property type="entry name" value="Sel1-like"/>
</dbReference>
<dbReference type="Pfam" id="PF08238">
    <property type="entry name" value="Sel1"/>
    <property type="match status" value="6"/>
</dbReference>
<evidence type="ECO:0000313" key="6">
    <source>
        <dbReference type="Proteomes" id="UP001470230"/>
    </source>
</evidence>
<protein>
    <recommendedName>
        <fullName evidence="4">Protein kinase domain-containing protein</fullName>
    </recommendedName>
</protein>
<dbReference type="PROSITE" id="PS50011">
    <property type="entry name" value="PROTEIN_KINASE_DOM"/>
    <property type="match status" value="1"/>
</dbReference>
<evidence type="ECO:0000256" key="2">
    <source>
        <dbReference type="ARBA" id="ARBA00022840"/>
    </source>
</evidence>
<feature type="domain" description="Protein kinase" evidence="4">
    <location>
        <begin position="12"/>
        <end position="263"/>
    </location>
</feature>
<dbReference type="InterPro" id="IPR000719">
    <property type="entry name" value="Prot_kinase_dom"/>
</dbReference>
<dbReference type="Proteomes" id="UP001470230">
    <property type="component" value="Unassembled WGS sequence"/>
</dbReference>
<dbReference type="PROSITE" id="PS00107">
    <property type="entry name" value="PROTEIN_KINASE_ATP"/>
    <property type="match status" value="1"/>
</dbReference>
<dbReference type="InterPro" id="IPR011009">
    <property type="entry name" value="Kinase-like_dom_sf"/>
</dbReference>